<reference evidence="2 3" key="1">
    <citation type="journal article" date="2023" name="Nucleic Acids Res.">
        <title>The hologenome of Daphnia magna reveals possible DNA methylation and microbiome-mediated evolution of the host genome.</title>
        <authorList>
            <person name="Chaturvedi A."/>
            <person name="Li X."/>
            <person name="Dhandapani V."/>
            <person name="Marshall H."/>
            <person name="Kissane S."/>
            <person name="Cuenca-Cambronero M."/>
            <person name="Asole G."/>
            <person name="Calvet F."/>
            <person name="Ruiz-Romero M."/>
            <person name="Marangio P."/>
            <person name="Guigo R."/>
            <person name="Rago D."/>
            <person name="Mirbahai L."/>
            <person name="Eastwood N."/>
            <person name="Colbourne J.K."/>
            <person name="Zhou J."/>
            <person name="Mallon E."/>
            <person name="Orsini L."/>
        </authorList>
    </citation>
    <scope>NUCLEOTIDE SEQUENCE [LARGE SCALE GENOMIC DNA]</scope>
    <source>
        <strain evidence="2">LRV0_1</strain>
    </source>
</reference>
<feature type="compositionally biased region" description="Polar residues" evidence="1">
    <location>
        <begin position="55"/>
        <end position="66"/>
    </location>
</feature>
<accession>A0ABR0A482</accession>
<dbReference type="EMBL" id="JAOYFB010000036">
    <property type="protein sequence ID" value="KAK4019946.1"/>
    <property type="molecule type" value="Genomic_DNA"/>
</dbReference>
<proteinExistence type="predicted"/>
<organism evidence="2 3">
    <name type="scientific">Daphnia magna</name>
    <dbReference type="NCBI Taxonomy" id="35525"/>
    <lineage>
        <taxon>Eukaryota</taxon>
        <taxon>Metazoa</taxon>
        <taxon>Ecdysozoa</taxon>
        <taxon>Arthropoda</taxon>
        <taxon>Crustacea</taxon>
        <taxon>Branchiopoda</taxon>
        <taxon>Diplostraca</taxon>
        <taxon>Cladocera</taxon>
        <taxon>Anomopoda</taxon>
        <taxon>Daphniidae</taxon>
        <taxon>Daphnia</taxon>
    </lineage>
</organism>
<feature type="region of interest" description="Disordered" evidence="1">
    <location>
        <begin position="43"/>
        <end position="66"/>
    </location>
</feature>
<name>A0ABR0A482_9CRUS</name>
<keyword evidence="3" id="KW-1185">Reference proteome</keyword>
<dbReference type="Proteomes" id="UP001234178">
    <property type="component" value="Unassembled WGS sequence"/>
</dbReference>
<evidence type="ECO:0000256" key="1">
    <source>
        <dbReference type="SAM" id="MobiDB-lite"/>
    </source>
</evidence>
<evidence type="ECO:0000313" key="3">
    <source>
        <dbReference type="Proteomes" id="UP001234178"/>
    </source>
</evidence>
<evidence type="ECO:0000313" key="2">
    <source>
        <dbReference type="EMBL" id="KAK4019946.1"/>
    </source>
</evidence>
<comment type="caution">
    <text evidence="2">The sequence shown here is derived from an EMBL/GenBank/DDBJ whole genome shotgun (WGS) entry which is preliminary data.</text>
</comment>
<protein>
    <submittedName>
        <fullName evidence="2">Uncharacterized protein</fullName>
    </submittedName>
</protein>
<sequence length="66" mass="7817">MFSSLPADNNEVNRNDNIKEKQEYLEYENSCRFIRRLFFKSEQNNSDSSRENLERATSSTAIHQIT</sequence>
<gene>
    <name evidence="2" type="ORF">OUZ56_001944</name>
</gene>